<reference evidence="1" key="1">
    <citation type="journal article" date="2015" name="Nature">
        <title>Complex archaea that bridge the gap between prokaryotes and eukaryotes.</title>
        <authorList>
            <person name="Spang A."/>
            <person name="Saw J.H."/>
            <person name="Jorgensen S.L."/>
            <person name="Zaremba-Niedzwiedzka K."/>
            <person name="Martijn J."/>
            <person name="Lind A.E."/>
            <person name="van Eijk R."/>
            <person name="Schleper C."/>
            <person name="Guy L."/>
            <person name="Ettema T.J."/>
        </authorList>
    </citation>
    <scope>NUCLEOTIDE SEQUENCE</scope>
</reference>
<accession>A0A0F9E0B9</accession>
<dbReference type="AlphaFoldDB" id="A0A0F9E0B9"/>
<dbReference type="EMBL" id="LAZR01029451">
    <property type="protein sequence ID" value="KKL59541.1"/>
    <property type="molecule type" value="Genomic_DNA"/>
</dbReference>
<comment type="caution">
    <text evidence="1">The sequence shown here is derived from an EMBL/GenBank/DDBJ whole genome shotgun (WGS) entry which is preliminary data.</text>
</comment>
<name>A0A0F9E0B9_9ZZZZ</name>
<evidence type="ECO:0000313" key="1">
    <source>
        <dbReference type="EMBL" id="KKL59541.1"/>
    </source>
</evidence>
<evidence type="ECO:0008006" key="2">
    <source>
        <dbReference type="Google" id="ProtNLM"/>
    </source>
</evidence>
<proteinExistence type="predicted"/>
<protein>
    <recommendedName>
        <fullName evidence="2">N-acetyltransferase domain-containing protein</fullName>
    </recommendedName>
</protein>
<sequence>MDPRYMVYGIWSKIMDIFARFVDFRSVITFSDNRLFTGLVYEKMGFHMDGDVKCDYYWVKNGKRFNKSSMRKPKGHMGTERDLRLSQGYRQIWDYGKIRWKLTA</sequence>
<organism evidence="1">
    <name type="scientific">marine sediment metagenome</name>
    <dbReference type="NCBI Taxonomy" id="412755"/>
    <lineage>
        <taxon>unclassified sequences</taxon>
        <taxon>metagenomes</taxon>
        <taxon>ecological metagenomes</taxon>
    </lineage>
</organism>
<gene>
    <name evidence="1" type="ORF">LCGC14_2214370</name>
</gene>